<dbReference type="InterPro" id="IPR005805">
    <property type="entry name" value="Rieske_Fe-S_prot_C"/>
</dbReference>
<evidence type="ECO:0000256" key="9">
    <source>
        <dbReference type="ARBA" id="ARBA00034078"/>
    </source>
</evidence>
<keyword evidence="13" id="KW-1185">Reference proteome</keyword>
<dbReference type="InterPro" id="IPR036922">
    <property type="entry name" value="Rieske_2Fe-2S_sf"/>
</dbReference>
<protein>
    <recommendedName>
        <fullName evidence="2">Cytochrome bc1 complex Rieske iron-sulfur subunit</fullName>
    </recommendedName>
    <alternativeName>
        <fullName evidence="8">Cytochrome bc1 reductase complex subunit QcrA</fullName>
    </alternativeName>
</protein>
<dbReference type="Gene3D" id="2.102.10.10">
    <property type="entry name" value="Rieske [2Fe-2S] iron-sulphur domain"/>
    <property type="match status" value="1"/>
</dbReference>
<proteinExistence type="predicted"/>
<keyword evidence="6" id="KW-0411">Iron-sulfur</keyword>
<feature type="region of interest" description="Disordered" evidence="10">
    <location>
        <begin position="1"/>
        <end position="24"/>
    </location>
</feature>
<comment type="caution">
    <text evidence="12">The sequence shown here is derived from an EMBL/GenBank/DDBJ whole genome shotgun (WGS) entry which is preliminary data.</text>
</comment>
<dbReference type="Pfam" id="PF00355">
    <property type="entry name" value="Rieske"/>
    <property type="match status" value="1"/>
</dbReference>
<evidence type="ECO:0000256" key="6">
    <source>
        <dbReference type="ARBA" id="ARBA00023014"/>
    </source>
</evidence>
<evidence type="ECO:0000256" key="4">
    <source>
        <dbReference type="ARBA" id="ARBA00022723"/>
    </source>
</evidence>
<keyword evidence="5" id="KW-0408">Iron</keyword>
<dbReference type="CDD" id="cd03467">
    <property type="entry name" value="Rieske"/>
    <property type="match status" value="1"/>
</dbReference>
<dbReference type="Proteomes" id="UP001418444">
    <property type="component" value="Unassembled WGS sequence"/>
</dbReference>
<evidence type="ECO:0000256" key="2">
    <source>
        <dbReference type="ARBA" id="ARBA00015816"/>
    </source>
</evidence>
<feature type="compositionally biased region" description="Pro residues" evidence="10">
    <location>
        <begin position="7"/>
        <end position="18"/>
    </location>
</feature>
<organism evidence="12 13">
    <name type="scientific">Gordonia caeni</name>
    <dbReference type="NCBI Taxonomy" id="1007097"/>
    <lineage>
        <taxon>Bacteria</taxon>
        <taxon>Bacillati</taxon>
        <taxon>Actinomycetota</taxon>
        <taxon>Actinomycetes</taxon>
        <taxon>Mycobacteriales</taxon>
        <taxon>Gordoniaceae</taxon>
        <taxon>Gordonia</taxon>
    </lineage>
</organism>
<evidence type="ECO:0000256" key="1">
    <source>
        <dbReference type="ARBA" id="ARBA00002494"/>
    </source>
</evidence>
<evidence type="ECO:0000259" key="11">
    <source>
        <dbReference type="PROSITE" id="PS51296"/>
    </source>
</evidence>
<feature type="compositionally biased region" description="Low complexity" evidence="10">
    <location>
        <begin position="56"/>
        <end position="67"/>
    </location>
</feature>
<comment type="function">
    <text evidence="1">Iron-sulfur subunit of the cytochrome bc1 complex, an essential component of the respiratory electron transport chain required for ATP synthesis. The bc1 complex catalyzes the oxidation of menaquinol and the reduction of cytochrome c in the respiratory chain. The bc1 complex operates through a Q-cycle mechanism that couples electron transfer to generation of the proton gradient that drives ATP synthesis.</text>
</comment>
<keyword evidence="3" id="KW-0001">2Fe-2S</keyword>
<evidence type="ECO:0000313" key="13">
    <source>
        <dbReference type="Proteomes" id="UP001418444"/>
    </source>
</evidence>
<evidence type="ECO:0000256" key="3">
    <source>
        <dbReference type="ARBA" id="ARBA00022714"/>
    </source>
</evidence>
<sequence>MDQPSTVTPPAPEIPPSSSPGRRTVLAGAGLAAAALAATACSSTSPTPAPAETTVDDGAAGDSPDGAEVLTTTSEVPVDGGVVVGDVVVTQPEAGTYLAFSTTCPHQGCAVAVQTDTLDCPCHGSEFSLDGAVRQGPATTGLTPVAVEVRGSDIVRA</sequence>
<dbReference type="PROSITE" id="PS51296">
    <property type="entry name" value="RIESKE"/>
    <property type="match status" value="1"/>
</dbReference>
<dbReference type="InterPro" id="IPR014349">
    <property type="entry name" value="Rieske_Fe-S_prot"/>
</dbReference>
<dbReference type="RefSeq" id="WP_344784492.1">
    <property type="nucleotide sequence ID" value="NZ_BAAAZW010000007.1"/>
</dbReference>
<evidence type="ECO:0000313" key="12">
    <source>
        <dbReference type="EMBL" id="GAA3964555.1"/>
    </source>
</evidence>
<dbReference type="EMBL" id="BAAAZW010000007">
    <property type="protein sequence ID" value="GAA3964555.1"/>
    <property type="molecule type" value="Genomic_DNA"/>
</dbReference>
<dbReference type="InterPro" id="IPR017941">
    <property type="entry name" value="Rieske_2Fe-2S"/>
</dbReference>
<dbReference type="PANTHER" id="PTHR10134">
    <property type="entry name" value="CYTOCHROME B-C1 COMPLEX SUBUNIT RIESKE, MITOCHONDRIAL"/>
    <property type="match status" value="1"/>
</dbReference>
<evidence type="ECO:0000256" key="5">
    <source>
        <dbReference type="ARBA" id="ARBA00023004"/>
    </source>
</evidence>
<dbReference type="InterPro" id="IPR006311">
    <property type="entry name" value="TAT_signal"/>
</dbReference>
<comment type="cofactor">
    <cofactor evidence="9">
        <name>[2Fe-2S] cluster</name>
        <dbReference type="ChEBI" id="CHEBI:190135"/>
    </cofactor>
</comment>
<dbReference type="SUPFAM" id="SSF50022">
    <property type="entry name" value="ISP domain"/>
    <property type="match status" value="1"/>
</dbReference>
<keyword evidence="7" id="KW-1015">Disulfide bond</keyword>
<reference evidence="13" key="1">
    <citation type="journal article" date="2019" name="Int. J. Syst. Evol. Microbiol.">
        <title>The Global Catalogue of Microorganisms (GCM) 10K type strain sequencing project: providing services to taxonomists for standard genome sequencing and annotation.</title>
        <authorList>
            <consortium name="The Broad Institute Genomics Platform"/>
            <consortium name="The Broad Institute Genome Sequencing Center for Infectious Disease"/>
            <person name="Wu L."/>
            <person name="Ma J."/>
        </authorList>
    </citation>
    <scope>NUCLEOTIDE SEQUENCE [LARGE SCALE GENOMIC DNA]</scope>
    <source>
        <strain evidence="13">JCM 16923</strain>
    </source>
</reference>
<feature type="domain" description="Rieske" evidence="11">
    <location>
        <begin position="68"/>
        <end position="156"/>
    </location>
</feature>
<name>A0ABP7PEY1_9ACTN</name>
<evidence type="ECO:0000256" key="8">
    <source>
        <dbReference type="ARBA" id="ARBA00029586"/>
    </source>
</evidence>
<dbReference type="PROSITE" id="PS51318">
    <property type="entry name" value="TAT"/>
    <property type="match status" value="1"/>
</dbReference>
<keyword evidence="4" id="KW-0479">Metal-binding</keyword>
<gene>
    <name evidence="12" type="ORF">GCM10022231_26460</name>
</gene>
<evidence type="ECO:0000256" key="7">
    <source>
        <dbReference type="ARBA" id="ARBA00023157"/>
    </source>
</evidence>
<dbReference type="PRINTS" id="PR00162">
    <property type="entry name" value="RIESKE"/>
</dbReference>
<feature type="region of interest" description="Disordered" evidence="10">
    <location>
        <begin position="39"/>
        <end position="74"/>
    </location>
</feature>
<evidence type="ECO:0000256" key="10">
    <source>
        <dbReference type="SAM" id="MobiDB-lite"/>
    </source>
</evidence>
<accession>A0ABP7PEY1</accession>